<evidence type="ECO:0000256" key="2">
    <source>
        <dbReference type="ARBA" id="ARBA00004123"/>
    </source>
</evidence>
<dbReference type="GO" id="GO:0005634">
    <property type="term" value="C:nucleus"/>
    <property type="evidence" value="ECO:0007669"/>
    <property type="project" value="UniProtKB-SubCell"/>
</dbReference>
<evidence type="ECO:0000256" key="4">
    <source>
        <dbReference type="ARBA" id="ARBA00022722"/>
    </source>
</evidence>
<evidence type="ECO:0000259" key="8">
    <source>
        <dbReference type="Pfam" id="PF13359"/>
    </source>
</evidence>
<reference evidence="9" key="1">
    <citation type="submission" date="2021-07" db="EMBL/GenBank/DDBJ databases">
        <authorList>
            <person name="Catto M.A."/>
            <person name="Jacobson A."/>
            <person name="Kennedy G."/>
            <person name="Labadie P."/>
            <person name="Hunt B.G."/>
            <person name="Srinivasan R."/>
        </authorList>
    </citation>
    <scope>NUCLEOTIDE SEQUENCE</scope>
    <source>
        <strain evidence="9">PL_HMW_Pooled</strain>
        <tissue evidence="9">Head</tissue>
    </source>
</reference>
<keyword evidence="5" id="KW-0479">Metal-binding</keyword>
<dbReference type="EMBL" id="JAHWGI010000505">
    <property type="protein sequence ID" value="KAK3916274.1"/>
    <property type="molecule type" value="Genomic_DNA"/>
</dbReference>
<protein>
    <submittedName>
        <fullName evidence="9">Protein ANTAGONIST OF LIKE HETEROCHROMATIN PROTEIN 1</fullName>
    </submittedName>
</protein>
<evidence type="ECO:0000256" key="1">
    <source>
        <dbReference type="ARBA" id="ARBA00001968"/>
    </source>
</evidence>
<dbReference type="Pfam" id="PF13359">
    <property type="entry name" value="DDE_Tnp_4"/>
    <property type="match status" value="1"/>
</dbReference>
<comment type="cofactor">
    <cofactor evidence="1">
        <name>a divalent metal cation</name>
        <dbReference type="ChEBI" id="CHEBI:60240"/>
    </cofactor>
</comment>
<name>A0AAE1H7M1_9NEOP</name>
<dbReference type="PANTHER" id="PTHR22930:SF85">
    <property type="entry name" value="GH03217P-RELATED"/>
    <property type="match status" value="1"/>
</dbReference>
<feature type="domain" description="DDE Tnp4" evidence="8">
    <location>
        <begin position="190"/>
        <end position="345"/>
    </location>
</feature>
<keyword evidence="4" id="KW-0540">Nuclease</keyword>
<dbReference type="Proteomes" id="UP001219518">
    <property type="component" value="Unassembled WGS sequence"/>
</dbReference>
<reference evidence="9" key="2">
    <citation type="journal article" date="2023" name="BMC Genomics">
        <title>Pest status, molecular evolution, and epigenetic factors derived from the genome assembly of Frankliniella fusca, a thysanopteran phytovirus vector.</title>
        <authorList>
            <person name="Catto M.A."/>
            <person name="Labadie P.E."/>
            <person name="Jacobson A.L."/>
            <person name="Kennedy G.G."/>
            <person name="Srinivasan R."/>
            <person name="Hunt B.G."/>
        </authorList>
    </citation>
    <scope>NUCLEOTIDE SEQUENCE</scope>
    <source>
        <strain evidence="9">PL_HMW_Pooled</strain>
    </source>
</reference>
<evidence type="ECO:0000256" key="3">
    <source>
        <dbReference type="ARBA" id="ARBA00006958"/>
    </source>
</evidence>
<dbReference type="GO" id="GO:0004518">
    <property type="term" value="F:nuclease activity"/>
    <property type="evidence" value="ECO:0007669"/>
    <property type="project" value="UniProtKB-KW"/>
</dbReference>
<dbReference type="AlphaFoldDB" id="A0AAE1H7M1"/>
<comment type="caution">
    <text evidence="9">The sequence shown here is derived from an EMBL/GenBank/DDBJ whole genome shotgun (WGS) entry which is preliminary data.</text>
</comment>
<keyword evidence="7" id="KW-0539">Nucleus</keyword>
<evidence type="ECO:0000313" key="9">
    <source>
        <dbReference type="EMBL" id="KAK3916274.1"/>
    </source>
</evidence>
<dbReference type="GO" id="GO:0016787">
    <property type="term" value="F:hydrolase activity"/>
    <property type="evidence" value="ECO:0007669"/>
    <property type="project" value="UniProtKB-KW"/>
</dbReference>
<evidence type="ECO:0000256" key="5">
    <source>
        <dbReference type="ARBA" id="ARBA00022723"/>
    </source>
</evidence>
<keyword evidence="10" id="KW-1185">Reference proteome</keyword>
<evidence type="ECO:0000313" key="10">
    <source>
        <dbReference type="Proteomes" id="UP001219518"/>
    </source>
</evidence>
<comment type="subcellular location">
    <subcellularLocation>
        <location evidence="2">Nucleus</location>
    </subcellularLocation>
</comment>
<gene>
    <name evidence="9" type="ORF">KUF71_006142</name>
</gene>
<proteinExistence type="inferred from homology"/>
<comment type="similarity">
    <text evidence="3">Belongs to the HARBI1 family.</text>
</comment>
<keyword evidence="6" id="KW-0378">Hydrolase</keyword>
<sequence length="366" mass="42234">MNNENRDGAIAAAAIAVFLVDDDDDEALKLIMNVANIAALEWMAMDGDDEIGLDHLRIWQHVTVNINEYHLFNNYSFRLHFRMSKRVFENLVQTVGNDLVQKGRLVRERTPLQDILLMVLWIMATPDTFRSVALRFGVNPGTLYYFYSNIIQTLRELASQYITWPSQQERDRIKNVFLRVSGFPNIVGCIDCTHVFVTKPVRNAAQYKNRYLSYSLNVQAVVDNNLQVRDLHVGEPGSVNDKGVFRRSALCRDIVLRENDRLLFEEHLVGDGGYVLTDFMMIPFANNGHLTQEQLLFNRALSQCRVRVENGFGLAKGKWRRMKMIHVRNEEIAVDHITASFMLHNFIIMNGEQLSALIYRNHLPNF</sequence>
<dbReference type="PANTHER" id="PTHR22930">
    <property type="match status" value="1"/>
</dbReference>
<evidence type="ECO:0000256" key="6">
    <source>
        <dbReference type="ARBA" id="ARBA00022801"/>
    </source>
</evidence>
<dbReference type="InterPro" id="IPR045249">
    <property type="entry name" value="HARBI1-like"/>
</dbReference>
<accession>A0AAE1H7M1</accession>
<dbReference type="GO" id="GO:0046872">
    <property type="term" value="F:metal ion binding"/>
    <property type="evidence" value="ECO:0007669"/>
    <property type="project" value="UniProtKB-KW"/>
</dbReference>
<organism evidence="9 10">
    <name type="scientific">Frankliniella fusca</name>
    <dbReference type="NCBI Taxonomy" id="407009"/>
    <lineage>
        <taxon>Eukaryota</taxon>
        <taxon>Metazoa</taxon>
        <taxon>Ecdysozoa</taxon>
        <taxon>Arthropoda</taxon>
        <taxon>Hexapoda</taxon>
        <taxon>Insecta</taxon>
        <taxon>Pterygota</taxon>
        <taxon>Neoptera</taxon>
        <taxon>Paraneoptera</taxon>
        <taxon>Thysanoptera</taxon>
        <taxon>Terebrantia</taxon>
        <taxon>Thripoidea</taxon>
        <taxon>Thripidae</taxon>
        <taxon>Frankliniella</taxon>
    </lineage>
</organism>
<dbReference type="InterPro" id="IPR027806">
    <property type="entry name" value="HARBI1_dom"/>
</dbReference>
<evidence type="ECO:0000256" key="7">
    <source>
        <dbReference type="ARBA" id="ARBA00023242"/>
    </source>
</evidence>